<reference evidence="8" key="1">
    <citation type="submission" date="2015-11" db="EMBL/GenBank/DDBJ databases">
        <title>De novo transcriptome assembly of four potential Pierce s Disease insect vectors from Arizona vineyards.</title>
        <authorList>
            <person name="Tassone E.E."/>
        </authorList>
    </citation>
    <scope>NUCLEOTIDE SEQUENCE</scope>
</reference>
<keyword evidence="3 6" id="KW-0812">Transmembrane</keyword>
<keyword evidence="4 7" id="KW-1133">Transmembrane helix</keyword>
<feature type="transmembrane region" description="Helical" evidence="7">
    <location>
        <begin position="195"/>
        <end position="214"/>
    </location>
</feature>
<dbReference type="PRINTS" id="PR00783">
    <property type="entry name" value="MINTRINSICP"/>
</dbReference>
<dbReference type="PANTHER" id="PTHR19139:SF199">
    <property type="entry name" value="MIP17260P"/>
    <property type="match status" value="1"/>
</dbReference>
<evidence type="ECO:0000256" key="7">
    <source>
        <dbReference type="SAM" id="Phobius"/>
    </source>
</evidence>
<dbReference type="AlphaFoldDB" id="A0A1B6J998"/>
<accession>A0A1B6J998</accession>
<evidence type="ECO:0000256" key="5">
    <source>
        <dbReference type="ARBA" id="ARBA00023136"/>
    </source>
</evidence>
<dbReference type="GO" id="GO:0005886">
    <property type="term" value="C:plasma membrane"/>
    <property type="evidence" value="ECO:0007669"/>
    <property type="project" value="TreeGrafter"/>
</dbReference>
<comment type="subcellular location">
    <subcellularLocation>
        <location evidence="1">Membrane</location>
        <topology evidence="1">Multi-pass membrane protein</topology>
    </subcellularLocation>
</comment>
<comment type="similarity">
    <text evidence="2 6">Belongs to the MIP/aquaporin (TC 1.A.8) family.</text>
</comment>
<keyword evidence="5 7" id="KW-0472">Membrane</keyword>
<dbReference type="SUPFAM" id="SSF81338">
    <property type="entry name" value="Aquaporin-like"/>
    <property type="match status" value="1"/>
</dbReference>
<dbReference type="Pfam" id="PF00230">
    <property type="entry name" value="MIP"/>
    <property type="match status" value="1"/>
</dbReference>
<keyword evidence="6" id="KW-0813">Transport</keyword>
<evidence type="ECO:0000256" key="4">
    <source>
        <dbReference type="ARBA" id="ARBA00022989"/>
    </source>
</evidence>
<feature type="transmembrane region" description="Helical" evidence="7">
    <location>
        <begin position="76"/>
        <end position="94"/>
    </location>
</feature>
<gene>
    <name evidence="8" type="ORF">g.48215</name>
</gene>
<dbReference type="Gene3D" id="1.20.1080.10">
    <property type="entry name" value="Glycerol uptake facilitator protein"/>
    <property type="match status" value="1"/>
</dbReference>
<evidence type="ECO:0000256" key="1">
    <source>
        <dbReference type="ARBA" id="ARBA00004141"/>
    </source>
</evidence>
<feature type="transmembrane region" description="Helical" evidence="7">
    <location>
        <begin position="115"/>
        <end position="136"/>
    </location>
</feature>
<dbReference type="InterPro" id="IPR034294">
    <property type="entry name" value="Aquaporin_transptr"/>
</dbReference>
<feature type="transmembrane region" description="Helical" evidence="7">
    <location>
        <begin position="165"/>
        <end position="183"/>
    </location>
</feature>
<dbReference type="EMBL" id="GECU01011925">
    <property type="protein sequence ID" value="JAS95781.1"/>
    <property type="molecule type" value="Transcribed_RNA"/>
</dbReference>
<proteinExistence type="inferred from homology"/>
<feature type="non-terminal residue" evidence="8">
    <location>
        <position position="1"/>
    </location>
</feature>
<organism evidence="8">
    <name type="scientific">Homalodisca liturata</name>
    <dbReference type="NCBI Taxonomy" id="320908"/>
    <lineage>
        <taxon>Eukaryota</taxon>
        <taxon>Metazoa</taxon>
        <taxon>Ecdysozoa</taxon>
        <taxon>Arthropoda</taxon>
        <taxon>Hexapoda</taxon>
        <taxon>Insecta</taxon>
        <taxon>Pterygota</taxon>
        <taxon>Neoptera</taxon>
        <taxon>Paraneoptera</taxon>
        <taxon>Hemiptera</taxon>
        <taxon>Auchenorrhyncha</taxon>
        <taxon>Membracoidea</taxon>
        <taxon>Cicadellidae</taxon>
        <taxon>Cicadellinae</taxon>
        <taxon>Proconiini</taxon>
        <taxon>Homalodisca</taxon>
    </lineage>
</organism>
<dbReference type="InterPro" id="IPR000425">
    <property type="entry name" value="MIP"/>
</dbReference>
<sequence length="265" mass="28343">SKLDSLMDIIPSVEQIKNSLEFMSRTTVAFWGTHEVKDTFELCRCLAAEAVGSAILVWLATTNCAQFPDNTGVLKISLTVGLTIATVIMIFAPVSGSNISPAVTLGLLVVGRISAFKALLYVPAQILGVVIGTIIYEASTPESVQGENLCSNGINVSAGVTVEEALVVEAVLTFILVYLILTISDKNIYPHIPSIGITLCGLFVTSSFLMGLRYSGVSLNPARSIGLAILKHIVWDSIWVYWVGPLVGAALAGLIYRNFFDAAFQ</sequence>
<dbReference type="InterPro" id="IPR023271">
    <property type="entry name" value="Aquaporin-like"/>
</dbReference>
<protein>
    <recommendedName>
        <fullName evidence="9">Aquaporin</fullName>
    </recommendedName>
</protein>
<evidence type="ECO:0000256" key="3">
    <source>
        <dbReference type="ARBA" id="ARBA00022692"/>
    </source>
</evidence>
<feature type="transmembrane region" description="Helical" evidence="7">
    <location>
        <begin position="238"/>
        <end position="256"/>
    </location>
</feature>
<name>A0A1B6J998_9HEMI</name>
<evidence type="ECO:0008006" key="9">
    <source>
        <dbReference type="Google" id="ProtNLM"/>
    </source>
</evidence>
<dbReference type="PANTHER" id="PTHR19139">
    <property type="entry name" value="AQUAPORIN TRANSPORTER"/>
    <property type="match status" value="1"/>
</dbReference>
<evidence type="ECO:0000256" key="6">
    <source>
        <dbReference type="RuleBase" id="RU000477"/>
    </source>
</evidence>
<evidence type="ECO:0000256" key="2">
    <source>
        <dbReference type="ARBA" id="ARBA00006175"/>
    </source>
</evidence>
<dbReference type="GO" id="GO:0015250">
    <property type="term" value="F:water channel activity"/>
    <property type="evidence" value="ECO:0007669"/>
    <property type="project" value="TreeGrafter"/>
</dbReference>
<evidence type="ECO:0000313" key="8">
    <source>
        <dbReference type="EMBL" id="JAS95781.1"/>
    </source>
</evidence>